<keyword evidence="5" id="KW-0732">Signal</keyword>
<feature type="binding site" evidence="4">
    <location>
        <position position="250"/>
    </location>
    <ligand>
        <name>substrate</name>
    </ligand>
</feature>
<dbReference type="EMBL" id="DXDA01000002">
    <property type="protein sequence ID" value="HIY67833.1"/>
    <property type="molecule type" value="Genomic_DNA"/>
</dbReference>
<evidence type="ECO:0000256" key="1">
    <source>
        <dbReference type="ARBA" id="ARBA00022801"/>
    </source>
</evidence>
<evidence type="ECO:0000256" key="5">
    <source>
        <dbReference type="SAM" id="SignalP"/>
    </source>
</evidence>
<sequence length="400" mass="45767">MTRRNLLFSLMLTLLSAGGVRAQSEEPLAAVIERALARAREQAQIMARALEPLEGRLPRTTDEAGRLVTSDPGWWCSGFFPGVLWYLYEDSGDERFAAYAAGMTRRLEKVQYITDNHDVGFMLFCSYGNGWRLQGFPEEYRQVLLTGAASLATRYDPRIGLIRSWDFNRDRWHYPVIIDNMMNLELLLWASRMSGERRYRRMAVSHADKTLKNHFRDDASCYHVVSYDADGRVEKRETWQGLHDESAWSRGQGWALYGFTYMYRETGHRRYLRQAVRVADYLLGHPAMPSDGIPPWDLDVADPQTALRDASAAAVIASALIELSGYVDAARGARYLSFAERQLRTLSSERYLAAPGTHAGFILKHSVGFFAQHSEVDKPLTYADYYYVEALLRMKKRLSR</sequence>
<reference evidence="6" key="2">
    <citation type="submission" date="2021-04" db="EMBL/GenBank/DDBJ databases">
        <authorList>
            <person name="Gilroy R."/>
        </authorList>
    </citation>
    <scope>NUCLEOTIDE SEQUENCE</scope>
    <source>
        <strain evidence="6">5134</strain>
    </source>
</reference>
<feature type="active site" description="Nucleophile" evidence="3">
    <location>
        <position position="118"/>
    </location>
</feature>
<evidence type="ECO:0000313" key="7">
    <source>
        <dbReference type="Proteomes" id="UP000886844"/>
    </source>
</evidence>
<accession>A0A9D2CBF1</accession>
<evidence type="ECO:0000256" key="2">
    <source>
        <dbReference type="ARBA" id="ARBA00038358"/>
    </source>
</evidence>
<dbReference type="AlphaFoldDB" id="A0A9D2CBF1"/>
<evidence type="ECO:0000256" key="3">
    <source>
        <dbReference type="PIRSR" id="PIRSR610905-1"/>
    </source>
</evidence>
<organism evidence="6 7">
    <name type="scientific">Candidatus Alistipes intestinigallinarum</name>
    <dbReference type="NCBI Taxonomy" id="2838440"/>
    <lineage>
        <taxon>Bacteria</taxon>
        <taxon>Pseudomonadati</taxon>
        <taxon>Bacteroidota</taxon>
        <taxon>Bacteroidia</taxon>
        <taxon>Bacteroidales</taxon>
        <taxon>Rikenellaceae</taxon>
        <taxon>Alistipes</taxon>
    </lineage>
</organism>
<dbReference type="Gene3D" id="1.50.10.10">
    <property type="match status" value="1"/>
</dbReference>
<feature type="binding site" evidence="4">
    <location>
        <position position="254"/>
    </location>
    <ligand>
        <name>substrate</name>
    </ligand>
</feature>
<dbReference type="Pfam" id="PF07470">
    <property type="entry name" value="Glyco_hydro_88"/>
    <property type="match status" value="1"/>
</dbReference>
<dbReference type="InterPro" id="IPR052369">
    <property type="entry name" value="UG_Glycosaminoglycan_Hydrolase"/>
</dbReference>
<feature type="binding site" evidence="4">
    <location>
        <position position="179"/>
    </location>
    <ligand>
        <name>substrate</name>
    </ligand>
</feature>
<dbReference type="PANTHER" id="PTHR36845">
    <property type="entry name" value="HYDROLASE, PUTATIVE (AFU_ORTHOLOGUE AFUA_7G05090)-RELATED"/>
    <property type="match status" value="1"/>
</dbReference>
<dbReference type="SUPFAM" id="SSF48208">
    <property type="entry name" value="Six-hairpin glycosidases"/>
    <property type="match status" value="1"/>
</dbReference>
<reference evidence="6" key="1">
    <citation type="journal article" date="2021" name="PeerJ">
        <title>Extensive microbial diversity within the chicken gut microbiome revealed by metagenomics and culture.</title>
        <authorList>
            <person name="Gilroy R."/>
            <person name="Ravi A."/>
            <person name="Getino M."/>
            <person name="Pursley I."/>
            <person name="Horton D.L."/>
            <person name="Alikhan N.F."/>
            <person name="Baker D."/>
            <person name="Gharbi K."/>
            <person name="Hall N."/>
            <person name="Watson M."/>
            <person name="Adriaenssens E.M."/>
            <person name="Foster-Nyarko E."/>
            <person name="Jarju S."/>
            <person name="Secka A."/>
            <person name="Antonio M."/>
            <person name="Oren A."/>
            <person name="Chaudhuri R.R."/>
            <person name="La Ragione R."/>
            <person name="Hildebrand F."/>
            <person name="Pallen M.J."/>
        </authorList>
    </citation>
    <scope>NUCLEOTIDE SEQUENCE</scope>
    <source>
        <strain evidence="6">5134</strain>
    </source>
</reference>
<dbReference type="GO" id="GO:0052757">
    <property type="term" value="F:chondroitin hydrolase activity"/>
    <property type="evidence" value="ECO:0007669"/>
    <property type="project" value="TreeGrafter"/>
</dbReference>
<feature type="binding site" evidence="4">
    <location>
        <position position="238"/>
    </location>
    <ligand>
        <name>substrate</name>
    </ligand>
</feature>
<feature type="binding site" evidence="4">
    <location>
        <position position="118"/>
    </location>
    <ligand>
        <name>substrate</name>
    </ligand>
</feature>
<name>A0A9D2CBF1_9BACT</name>
<dbReference type="GO" id="GO:0000272">
    <property type="term" value="P:polysaccharide catabolic process"/>
    <property type="evidence" value="ECO:0007669"/>
    <property type="project" value="TreeGrafter"/>
</dbReference>
<feature type="signal peptide" evidence="5">
    <location>
        <begin position="1"/>
        <end position="22"/>
    </location>
</feature>
<dbReference type="PANTHER" id="PTHR36845:SF1">
    <property type="entry name" value="HYDROLASE, PUTATIVE (AFU_ORTHOLOGUE AFUA_7G05090)-RELATED"/>
    <property type="match status" value="1"/>
</dbReference>
<keyword evidence="1 6" id="KW-0378">Hydrolase</keyword>
<evidence type="ECO:0000256" key="4">
    <source>
        <dbReference type="PIRSR" id="PIRSR610905-2"/>
    </source>
</evidence>
<gene>
    <name evidence="6" type="ORF">H9828_00270</name>
</gene>
<comment type="caution">
    <text evidence="6">The sequence shown here is derived from an EMBL/GenBank/DDBJ whole genome shotgun (WGS) entry which is preliminary data.</text>
</comment>
<dbReference type="InterPro" id="IPR012341">
    <property type="entry name" value="6hp_glycosidase-like_sf"/>
</dbReference>
<dbReference type="InterPro" id="IPR010905">
    <property type="entry name" value="Glyco_hydro_88"/>
</dbReference>
<protein>
    <submittedName>
        <fullName evidence="6">Glycoside hydrolase family 88 protein</fullName>
    </submittedName>
</protein>
<comment type="similarity">
    <text evidence="2">Belongs to the glycosyl hydrolase 88 family.</text>
</comment>
<dbReference type="Proteomes" id="UP000886844">
    <property type="component" value="Unassembled WGS sequence"/>
</dbReference>
<proteinExistence type="inferred from homology"/>
<feature type="chain" id="PRO_5038350022" evidence="5">
    <location>
        <begin position="23"/>
        <end position="400"/>
    </location>
</feature>
<dbReference type="InterPro" id="IPR008928">
    <property type="entry name" value="6-hairpin_glycosidase_sf"/>
</dbReference>
<evidence type="ECO:0000313" key="6">
    <source>
        <dbReference type="EMBL" id="HIY67833.1"/>
    </source>
</evidence>
<feature type="active site" description="Proton donor" evidence="3">
    <location>
        <position position="179"/>
    </location>
</feature>